<evidence type="ECO:0000313" key="4">
    <source>
        <dbReference type="EMBL" id="SHF09857.1"/>
    </source>
</evidence>
<dbReference type="InterPro" id="IPR021255">
    <property type="entry name" value="DUF2807"/>
</dbReference>
<feature type="chain" id="PRO_5009908517" evidence="2">
    <location>
        <begin position="24"/>
        <end position="242"/>
    </location>
</feature>
<proteinExistence type="predicted"/>
<dbReference type="EMBL" id="FQVC01000004">
    <property type="protein sequence ID" value="SHF09857.1"/>
    <property type="molecule type" value="Genomic_DNA"/>
</dbReference>
<evidence type="ECO:0000256" key="2">
    <source>
        <dbReference type="SAM" id="SignalP"/>
    </source>
</evidence>
<keyword evidence="2" id="KW-0732">Signal</keyword>
<name>A0A1M4YWC2_9HYPH</name>
<reference evidence="4 5" key="1">
    <citation type="submission" date="2016-11" db="EMBL/GenBank/DDBJ databases">
        <authorList>
            <person name="Jaros S."/>
            <person name="Januszkiewicz K."/>
            <person name="Wedrychowicz H."/>
        </authorList>
    </citation>
    <scope>NUCLEOTIDE SEQUENCE [LARGE SCALE GENOMIC DNA]</scope>
    <source>
        <strain evidence="4 5">DSM 17137</strain>
    </source>
</reference>
<dbReference type="Gene3D" id="2.160.20.120">
    <property type="match status" value="1"/>
</dbReference>
<dbReference type="AlphaFoldDB" id="A0A1M4YWC2"/>
<feature type="signal peptide" evidence="2">
    <location>
        <begin position="1"/>
        <end position="23"/>
    </location>
</feature>
<organism evidence="4 5">
    <name type="scientific">Devosia limi DSM 17137</name>
    <dbReference type="NCBI Taxonomy" id="1121477"/>
    <lineage>
        <taxon>Bacteria</taxon>
        <taxon>Pseudomonadati</taxon>
        <taxon>Pseudomonadota</taxon>
        <taxon>Alphaproteobacteria</taxon>
        <taxon>Hyphomicrobiales</taxon>
        <taxon>Devosiaceae</taxon>
        <taxon>Devosia</taxon>
    </lineage>
</organism>
<evidence type="ECO:0000259" key="3">
    <source>
        <dbReference type="Pfam" id="PF10988"/>
    </source>
</evidence>
<feature type="region of interest" description="Disordered" evidence="1">
    <location>
        <begin position="213"/>
        <end position="242"/>
    </location>
</feature>
<gene>
    <name evidence="4" type="ORF">SAMN02745223_01831</name>
</gene>
<feature type="domain" description="Putative auto-transporter adhesin head GIN" evidence="3">
    <location>
        <begin position="32"/>
        <end position="226"/>
    </location>
</feature>
<evidence type="ECO:0000256" key="1">
    <source>
        <dbReference type="SAM" id="MobiDB-lite"/>
    </source>
</evidence>
<dbReference type="RefSeq" id="WP_052950478.1">
    <property type="nucleotide sequence ID" value="NZ_FQVC01000004.1"/>
</dbReference>
<protein>
    <submittedName>
        <fullName evidence="4">Putative auto-transporter adhesin, head GIN domain</fullName>
    </submittedName>
</protein>
<dbReference type="Pfam" id="PF10988">
    <property type="entry name" value="DUF2807"/>
    <property type="match status" value="1"/>
</dbReference>
<dbReference type="OrthoDB" id="7947447at2"/>
<evidence type="ECO:0000313" key="5">
    <source>
        <dbReference type="Proteomes" id="UP000184533"/>
    </source>
</evidence>
<sequence>MRSVFKLALAGSLGLATLGTAIAQERSFELTGFDKIDISTGLDAIVTLGDAFSVQAQSRNQQVLDKLEITVSGDTLTARIESNFLEFILGGGLLGQFIAGGNAATIRITLPALRAVNASAGADVDITAPKGDLVIDVSSGADIDITRATLGTVTVDASSGSDAELSGACDSISASASSGADIDAEDLLCETAIATASSGGHISVHATDSLEADASSGGAIEVTGNPRQTDIDRSSGGSVSID</sequence>
<dbReference type="Proteomes" id="UP000184533">
    <property type="component" value="Unassembled WGS sequence"/>
</dbReference>
<accession>A0A1M4YWC2</accession>